<dbReference type="SMART" id="SM00267">
    <property type="entry name" value="GGDEF"/>
    <property type="match status" value="1"/>
</dbReference>
<dbReference type="InterPro" id="IPR013767">
    <property type="entry name" value="PAS_fold"/>
</dbReference>
<reference evidence="7 8" key="1">
    <citation type="submission" date="2019-03" db="EMBL/GenBank/DDBJ databases">
        <title>Genome sequence of Thiobacillaceae bacterium LSR1, a sulfur-oxidizing bacterium isolated from freshwater sediment.</title>
        <authorList>
            <person name="Li S."/>
        </authorList>
    </citation>
    <scope>NUCLEOTIDE SEQUENCE [LARGE SCALE GENOMIC DNA]</scope>
    <source>
        <strain evidence="7 8">LSR1</strain>
    </source>
</reference>
<dbReference type="SMART" id="SM00086">
    <property type="entry name" value="PAC"/>
    <property type="match status" value="3"/>
</dbReference>
<dbReference type="NCBIfam" id="TIGR00229">
    <property type="entry name" value="sensory_box"/>
    <property type="match status" value="3"/>
</dbReference>
<evidence type="ECO:0000256" key="2">
    <source>
        <dbReference type="SAM" id="Coils"/>
    </source>
</evidence>
<dbReference type="PROSITE" id="PS50887">
    <property type="entry name" value="GGDEF"/>
    <property type="match status" value="1"/>
</dbReference>
<dbReference type="InterPro" id="IPR001610">
    <property type="entry name" value="PAC"/>
</dbReference>
<dbReference type="Gene3D" id="3.30.70.270">
    <property type="match status" value="1"/>
</dbReference>
<dbReference type="SUPFAM" id="SSF54631">
    <property type="entry name" value="CBS-domain pair"/>
    <property type="match status" value="2"/>
</dbReference>
<dbReference type="Pfam" id="PF00990">
    <property type="entry name" value="GGDEF"/>
    <property type="match status" value="1"/>
</dbReference>
<dbReference type="Pfam" id="PF08448">
    <property type="entry name" value="PAS_4"/>
    <property type="match status" value="1"/>
</dbReference>
<dbReference type="CDD" id="cd00130">
    <property type="entry name" value="PAS"/>
    <property type="match status" value="3"/>
</dbReference>
<dbReference type="InterPro" id="IPR046342">
    <property type="entry name" value="CBS_dom_sf"/>
</dbReference>
<feature type="domain" description="PAC" evidence="4">
    <location>
        <begin position="473"/>
        <end position="525"/>
    </location>
</feature>
<dbReference type="SMART" id="SM00091">
    <property type="entry name" value="PAS"/>
    <property type="match status" value="3"/>
</dbReference>
<dbReference type="InterPro" id="IPR029787">
    <property type="entry name" value="Nucleotide_cyclase"/>
</dbReference>
<dbReference type="RefSeq" id="WP_131445823.1">
    <property type="nucleotide sequence ID" value="NZ_SJZB01000026.1"/>
</dbReference>
<dbReference type="SUPFAM" id="SSF55073">
    <property type="entry name" value="Nucleotide cyclase"/>
    <property type="match status" value="1"/>
</dbReference>
<dbReference type="InterPro" id="IPR035965">
    <property type="entry name" value="PAS-like_dom_sf"/>
</dbReference>
<feature type="domain" description="GGDEF" evidence="5">
    <location>
        <begin position="682"/>
        <end position="815"/>
    </location>
</feature>
<proteinExistence type="predicted"/>
<dbReference type="PROSITE" id="PS50113">
    <property type="entry name" value="PAC"/>
    <property type="match status" value="2"/>
</dbReference>
<dbReference type="InterPro" id="IPR013656">
    <property type="entry name" value="PAS_4"/>
</dbReference>
<keyword evidence="8" id="KW-1185">Reference proteome</keyword>
<dbReference type="Pfam" id="PF00989">
    <property type="entry name" value="PAS"/>
    <property type="match status" value="1"/>
</dbReference>
<protein>
    <submittedName>
        <fullName evidence="7">PAS domain S-box protein</fullName>
    </submittedName>
</protein>
<dbReference type="InterPro" id="IPR000014">
    <property type="entry name" value="PAS"/>
</dbReference>
<evidence type="ECO:0000259" key="3">
    <source>
        <dbReference type="PROSITE" id="PS50112"/>
    </source>
</evidence>
<feature type="coiled-coil region" evidence="2">
    <location>
        <begin position="259"/>
        <end position="286"/>
    </location>
</feature>
<dbReference type="PANTHER" id="PTHR44757">
    <property type="entry name" value="DIGUANYLATE CYCLASE DGCP"/>
    <property type="match status" value="1"/>
</dbReference>
<dbReference type="EMBL" id="SJZB01000026">
    <property type="protein sequence ID" value="TCJ15498.1"/>
    <property type="molecule type" value="Genomic_DNA"/>
</dbReference>
<dbReference type="Proteomes" id="UP000295443">
    <property type="component" value="Unassembled WGS sequence"/>
</dbReference>
<feature type="domain" description="PAS" evidence="3">
    <location>
        <begin position="400"/>
        <end position="446"/>
    </location>
</feature>
<feature type="domain" description="PAC" evidence="4">
    <location>
        <begin position="597"/>
        <end position="649"/>
    </location>
</feature>
<keyword evidence="2" id="KW-0175">Coiled coil</keyword>
<evidence type="ECO:0000256" key="1">
    <source>
        <dbReference type="PROSITE-ProRule" id="PRU00703"/>
    </source>
</evidence>
<dbReference type="AlphaFoldDB" id="A0A4R1BER3"/>
<dbReference type="CDD" id="cd01949">
    <property type="entry name" value="GGDEF"/>
    <property type="match status" value="1"/>
</dbReference>
<evidence type="ECO:0000259" key="5">
    <source>
        <dbReference type="PROSITE" id="PS50887"/>
    </source>
</evidence>
<dbReference type="GO" id="GO:0003824">
    <property type="term" value="F:catalytic activity"/>
    <property type="evidence" value="ECO:0007669"/>
    <property type="project" value="UniProtKB-ARBA"/>
</dbReference>
<dbReference type="InterPro" id="IPR000160">
    <property type="entry name" value="GGDEF_dom"/>
</dbReference>
<dbReference type="NCBIfam" id="TIGR00254">
    <property type="entry name" value="GGDEF"/>
    <property type="match status" value="1"/>
</dbReference>
<evidence type="ECO:0000259" key="4">
    <source>
        <dbReference type="PROSITE" id="PS50113"/>
    </source>
</evidence>
<evidence type="ECO:0000313" key="7">
    <source>
        <dbReference type="EMBL" id="TCJ15498.1"/>
    </source>
</evidence>
<dbReference type="PANTHER" id="PTHR44757:SF2">
    <property type="entry name" value="BIOFILM ARCHITECTURE MAINTENANCE PROTEIN MBAA"/>
    <property type="match status" value="1"/>
</dbReference>
<dbReference type="InterPro" id="IPR043128">
    <property type="entry name" value="Rev_trsase/Diguanyl_cyclase"/>
</dbReference>
<feature type="domain" description="PAS" evidence="3">
    <location>
        <begin position="276"/>
        <end position="348"/>
    </location>
</feature>
<dbReference type="PROSITE" id="PS51371">
    <property type="entry name" value="CBS"/>
    <property type="match status" value="3"/>
</dbReference>
<feature type="domain" description="PAS" evidence="3">
    <location>
        <begin position="526"/>
        <end position="581"/>
    </location>
</feature>
<dbReference type="InterPro" id="IPR000644">
    <property type="entry name" value="CBS_dom"/>
</dbReference>
<keyword evidence="1" id="KW-0129">CBS domain</keyword>
<evidence type="ECO:0000259" key="6">
    <source>
        <dbReference type="PROSITE" id="PS51371"/>
    </source>
</evidence>
<dbReference type="Pfam" id="PF00571">
    <property type="entry name" value="CBS"/>
    <property type="match status" value="3"/>
</dbReference>
<feature type="domain" description="CBS" evidence="6">
    <location>
        <begin position="141"/>
        <end position="196"/>
    </location>
</feature>
<dbReference type="SUPFAM" id="SSF55785">
    <property type="entry name" value="PYP-like sensor domain (PAS domain)"/>
    <property type="match status" value="3"/>
</dbReference>
<dbReference type="InterPro" id="IPR000700">
    <property type="entry name" value="PAS-assoc_C"/>
</dbReference>
<dbReference type="Gene3D" id="3.30.450.20">
    <property type="entry name" value="PAS domain"/>
    <property type="match status" value="3"/>
</dbReference>
<dbReference type="OrthoDB" id="42802at2"/>
<gene>
    <name evidence="7" type="ORF">EZJ19_06595</name>
</gene>
<accession>A0A4R1BER3</accession>
<dbReference type="InterPro" id="IPR052155">
    <property type="entry name" value="Biofilm_reg_signaling"/>
</dbReference>
<dbReference type="Gene3D" id="3.10.580.10">
    <property type="entry name" value="CBS-domain"/>
    <property type="match status" value="2"/>
</dbReference>
<dbReference type="CDD" id="cd02205">
    <property type="entry name" value="CBS_pair_SF"/>
    <property type="match status" value="1"/>
</dbReference>
<feature type="domain" description="CBS" evidence="6">
    <location>
        <begin position="13"/>
        <end position="68"/>
    </location>
</feature>
<feature type="domain" description="CBS" evidence="6">
    <location>
        <begin position="205"/>
        <end position="262"/>
    </location>
</feature>
<comment type="caution">
    <text evidence="7">The sequence shown here is derived from an EMBL/GenBank/DDBJ whole genome shotgun (WGS) entry which is preliminary data.</text>
</comment>
<evidence type="ECO:0000313" key="8">
    <source>
        <dbReference type="Proteomes" id="UP000295443"/>
    </source>
</evidence>
<sequence>MNSQDALHLSDVMDRHVISVQADSSLAGMIDTLKDRQAAHVVVLRGERPVGMFTERDLIRILRHGADRSRPVGDSMSTPAITVPASLGLKSGYVQLCLSRLRHLIVTDEAAGVAGVAAECDFIAPLATELRKGVTRLDGLVEPDVPTLAPTTPIKDAVDRMVREKRGCVVAAEAGRPVGLFTDHQAPLALARQEREGTLTLADAMRGDMTPIAPGAEVAAVIDQLAVNRLGYLPVVDDRGAVSGVISQSRLLERVRTDIQAEVAARQLAEDKLRRAEARLKATLELTPTVAVQWFDAGGRIQYWNHASELTYGWAAAEVLNKTLDQLILSAEEAARFTEVLREVARTGKAIGPMQCLARDRHGRQRWIESTAFPIPGDDSGTLVACMGIDVTEREQAGTQLRQLATAVEQSPESIVITSLAGDIEYVNEAFVTVTGYSRGEVIGRNPRILHSGRTPRQTFIDLWGSLGRGEVWSGEFCNRRKDGSDYVERAIIGPIRRPDGRVSHYVAVKSDITEAKSQEETLRRASMYVRSLIEASLDPLVTIDSRGRITDVNQATETVTGRGRAELIGSDFCDYFTEPERARVGYQRVFSQGSVTDYPLAIRHVDGGITEVLYNASVYRNQRGKVEGVFAAARDVTELKRMEAELRELATTDYLTNLANRRHYMACLSEQLTLLRRNVTTTTSVLMLDVDHFKRVNDSYGHSVGDLLLRHIAGLLREGRRNIDVVGRIGGEEFSVLLPGTDLAGARTMAERLRQAIETTPLQHGGQIVPVTVSIGISLMSAADNTPDCVLIRADQALYLAKERGRNRVVTAPPAGAA</sequence>
<dbReference type="Pfam" id="PF13426">
    <property type="entry name" value="PAS_9"/>
    <property type="match status" value="1"/>
</dbReference>
<organism evidence="7 8">
    <name type="scientific">Parasulfuritortus cantonensis</name>
    <dbReference type="NCBI Taxonomy" id="2528202"/>
    <lineage>
        <taxon>Bacteria</taxon>
        <taxon>Pseudomonadati</taxon>
        <taxon>Pseudomonadota</taxon>
        <taxon>Betaproteobacteria</taxon>
        <taxon>Nitrosomonadales</taxon>
        <taxon>Thiobacillaceae</taxon>
        <taxon>Parasulfuritortus</taxon>
    </lineage>
</organism>
<dbReference type="PROSITE" id="PS50112">
    <property type="entry name" value="PAS"/>
    <property type="match status" value="3"/>
</dbReference>
<dbReference type="FunFam" id="3.30.70.270:FF:000001">
    <property type="entry name" value="Diguanylate cyclase domain protein"/>
    <property type="match status" value="1"/>
</dbReference>
<name>A0A4R1BER3_9PROT</name>
<dbReference type="SMART" id="SM00116">
    <property type="entry name" value="CBS"/>
    <property type="match status" value="3"/>
</dbReference>
<dbReference type="GO" id="GO:0006355">
    <property type="term" value="P:regulation of DNA-templated transcription"/>
    <property type="evidence" value="ECO:0007669"/>
    <property type="project" value="InterPro"/>
</dbReference>